<organism evidence="5 6">
    <name type="scientific">Frondihabitans sucicola</name>
    <dbReference type="NCBI Taxonomy" id="1268041"/>
    <lineage>
        <taxon>Bacteria</taxon>
        <taxon>Bacillati</taxon>
        <taxon>Actinomycetota</taxon>
        <taxon>Actinomycetes</taxon>
        <taxon>Micrococcales</taxon>
        <taxon>Microbacteriaceae</taxon>
        <taxon>Frondihabitans</taxon>
    </lineage>
</organism>
<feature type="compositionally biased region" description="Polar residues" evidence="1">
    <location>
        <begin position="1067"/>
        <end position="1077"/>
    </location>
</feature>
<dbReference type="Gene3D" id="3.30.2080.10">
    <property type="entry name" value="GH92 mannosidase domain"/>
    <property type="match status" value="1"/>
</dbReference>
<reference evidence="6" key="1">
    <citation type="journal article" date="2019" name="Int. J. Syst. Evol. Microbiol.">
        <title>The Global Catalogue of Microorganisms (GCM) 10K type strain sequencing project: providing services to taxonomists for standard genome sequencing and annotation.</title>
        <authorList>
            <consortium name="The Broad Institute Genomics Platform"/>
            <consortium name="The Broad Institute Genome Sequencing Center for Infectious Disease"/>
            <person name="Wu L."/>
            <person name="Ma J."/>
        </authorList>
    </citation>
    <scope>NUCLEOTIDE SEQUENCE [LARGE SCALE GENOMIC DNA]</scope>
    <source>
        <strain evidence="6">NBRC 108728</strain>
    </source>
</reference>
<dbReference type="InterPro" id="IPR005887">
    <property type="entry name" value="GH92_a_mannosidase_put"/>
</dbReference>
<dbReference type="InterPro" id="IPR014718">
    <property type="entry name" value="GH-type_carb-bd"/>
</dbReference>
<dbReference type="PANTHER" id="PTHR12143">
    <property type="entry name" value="PEPTIDE N-GLYCANASE PNGASE -RELATED"/>
    <property type="match status" value="1"/>
</dbReference>
<evidence type="ECO:0000256" key="2">
    <source>
        <dbReference type="SAM" id="SignalP"/>
    </source>
</evidence>
<protein>
    <submittedName>
        <fullName evidence="5">Alpha-1,2-mannosidase</fullName>
    </submittedName>
</protein>
<dbReference type="InterPro" id="IPR050883">
    <property type="entry name" value="PNGase"/>
</dbReference>
<dbReference type="NCBIfam" id="NF035929">
    <property type="entry name" value="lectin_1"/>
    <property type="match status" value="1"/>
</dbReference>
<feature type="domain" description="Glycosyl hydrolase family 92 N-terminal" evidence="4">
    <location>
        <begin position="42"/>
        <end position="320"/>
    </location>
</feature>
<proteinExistence type="predicted"/>
<feature type="chain" id="PRO_5047163272" evidence="2">
    <location>
        <begin position="31"/>
        <end position="1077"/>
    </location>
</feature>
<feature type="domain" description="Glycosyl hydrolase family 92" evidence="3">
    <location>
        <begin position="327"/>
        <end position="788"/>
    </location>
</feature>
<evidence type="ECO:0000256" key="1">
    <source>
        <dbReference type="SAM" id="MobiDB-lite"/>
    </source>
</evidence>
<dbReference type="InterPro" id="IPR008928">
    <property type="entry name" value="6-hairpin_glycosidase_sf"/>
</dbReference>
<dbReference type="PANTHER" id="PTHR12143:SF39">
    <property type="entry name" value="SECRETED PROTEIN"/>
    <property type="match status" value="1"/>
</dbReference>
<feature type="signal peptide" evidence="2">
    <location>
        <begin position="1"/>
        <end position="30"/>
    </location>
</feature>
<dbReference type="RefSeq" id="WP_286343319.1">
    <property type="nucleotide sequence ID" value="NZ_AP027732.1"/>
</dbReference>
<dbReference type="SUPFAM" id="SSF48208">
    <property type="entry name" value="Six-hairpin glycosidases"/>
    <property type="match status" value="1"/>
</dbReference>
<dbReference type="InterPro" id="IPR041371">
    <property type="entry name" value="GH92_N"/>
</dbReference>
<dbReference type="Gene3D" id="2.70.98.10">
    <property type="match status" value="1"/>
</dbReference>
<dbReference type="EMBL" id="AP027732">
    <property type="protein sequence ID" value="BDZ50254.1"/>
    <property type="molecule type" value="Genomic_DNA"/>
</dbReference>
<dbReference type="Gene3D" id="1.20.1610.10">
    <property type="entry name" value="alpha-1,2-mannosidases domains"/>
    <property type="match status" value="1"/>
</dbReference>
<dbReference type="Gene3D" id="1.20.1050.60">
    <property type="entry name" value="alpha-1,2-mannosidase"/>
    <property type="match status" value="1"/>
</dbReference>
<accession>A0ABN6XZ09</accession>
<feature type="compositionally biased region" description="Basic residues" evidence="1">
    <location>
        <begin position="1041"/>
        <end position="1053"/>
    </location>
</feature>
<feature type="region of interest" description="Disordered" evidence="1">
    <location>
        <begin position="248"/>
        <end position="291"/>
    </location>
</feature>
<evidence type="ECO:0000259" key="4">
    <source>
        <dbReference type="Pfam" id="PF17678"/>
    </source>
</evidence>
<evidence type="ECO:0000313" key="5">
    <source>
        <dbReference type="EMBL" id="BDZ50254.1"/>
    </source>
</evidence>
<dbReference type="InterPro" id="IPR012939">
    <property type="entry name" value="Glyco_hydro_92"/>
</dbReference>
<evidence type="ECO:0000313" key="6">
    <source>
        <dbReference type="Proteomes" id="UP001321486"/>
    </source>
</evidence>
<dbReference type="NCBIfam" id="TIGR01180">
    <property type="entry name" value="aman2_put"/>
    <property type="match status" value="1"/>
</dbReference>
<evidence type="ECO:0000259" key="3">
    <source>
        <dbReference type="Pfam" id="PF07971"/>
    </source>
</evidence>
<keyword evidence="6" id="KW-1185">Reference proteome</keyword>
<sequence length="1077" mass="111044">MAVRPRRLALGVTVSVIAAGVFVPGVAAQAATTAYVQNPASLVDPIIGTSGAVDDFPGADVPFGMVQWSPDTPSRPAGGGYEYNDKSVTGFSLTHVSGPGCAASGDIPILPTSGAIGAAPGNATLPLDHTAETAQAGYYKLAASGITTELTSTQRTGAARFTFPKADQSNLTFKLSDSAAGSSNTRFQVVSPTEVTGSVTSGNFCGATDTYTVYFDMTFDQPITGYGTYQNSSVQSGAKSLDVTKNLAPRVKQQATPQTKSSNGVTRTRPDVQGKATPSAGAAAPKQKAVVSPPVTGSDGAYVSFDTASKQVVQANVGISYVGTAGAKLNRTTENPAFAFDKTRTAATASWNSMLSKIQVGGGDVAAQKTFYTAMYHSLLHPNIFSDTNGQYAGFDGQTHKAAKGHVEYANYSGWDIYRSQVQLAAMVAPQETSDSVRSMLNEYDQTGQLPKWALNNGESYVMVGDPSDAIIADAYAFGARDFNTAAALTAMETEATTPNNVRPGLTDYLDTGYLPLDGSYGCCNFYGAVSTQQEYNTADHAISSFASALGKKSVASTYATRANNWRNVFNPATNYLEPKLASGAYAAGFTPTSSNGFVEGSSAQYTPMEPFDIKGLAAAAGGNTAWIAKLDALTSTIKNPTAANADFGNEPSIEIPWEYDYVGAPYKTQSTVRSIQQQIFTNAPAGIAGNDDLGTMSAWYVWSALGFYPETPGTTDLALGSPVFAKAAVHLPSGKTLTVTAPAAATATPYVQSMTSAATGASAASWSKAYLQPGLITRGGKVSFALGSTPNTSFASAAADAPPSDTSGLGTALGFSKQDVVVTAPGTPATVTIGARNLTAKAQSVSWTASGDSGVSVGPGSGSLLLTKNGDATAAVSVTAPKAEGRYHATFSLRDATGNPLPKVVVEIDVAKPGSLWPFYNDAGIASDGASTSGSFDGEGWSYSQQALAAAGVTAGSTVSSNGLDYTMPTPTSDGLDNIQAGGQVIPLAGTPGATRFGILGAAANGNPGSEGDYVITYTDGTTQTLRLGLSDWTLNGGARPRRPTATRSRRRPPTETRRPAAGTRSRPTSSPPMQR</sequence>
<feature type="region of interest" description="Disordered" evidence="1">
    <location>
        <begin position="1034"/>
        <end position="1077"/>
    </location>
</feature>
<name>A0ABN6XZ09_9MICO</name>
<dbReference type="Pfam" id="PF07971">
    <property type="entry name" value="Glyco_hydro_92"/>
    <property type="match status" value="1"/>
</dbReference>
<dbReference type="Pfam" id="PF17678">
    <property type="entry name" value="Glyco_hydro_92N"/>
    <property type="match status" value="1"/>
</dbReference>
<feature type="compositionally biased region" description="Polar residues" evidence="1">
    <location>
        <begin position="253"/>
        <end position="266"/>
    </location>
</feature>
<dbReference type="Proteomes" id="UP001321486">
    <property type="component" value="Chromosome"/>
</dbReference>
<keyword evidence="2" id="KW-0732">Signal</keyword>
<gene>
    <name evidence="5" type="ORF">GCM10025867_24950</name>
</gene>